<dbReference type="EMBL" id="LAZR01000012">
    <property type="protein sequence ID" value="KKO07572.1"/>
    <property type="molecule type" value="Genomic_DNA"/>
</dbReference>
<dbReference type="Pfam" id="PF04961">
    <property type="entry name" value="FTCD_C"/>
    <property type="match status" value="1"/>
</dbReference>
<accession>A0A0F9Y6K3</accession>
<feature type="compositionally biased region" description="Basic and acidic residues" evidence="1">
    <location>
        <begin position="201"/>
        <end position="215"/>
    </location>
</feature>
<dbReference type="GO" id="GO:0003824">
    <property type="term" value="F:catalytic activity"/>
    <property type="evidence" value="ECO:0007669"/>
    <property type="project" value="InterPro"/>
</dbReference>
<evidence type="ECO:0000256" key="1">
    <source>
        <dbReference type="SAM" id="MobiDB-lite"/>
    </source>
</evidence>
<evidence type="ECO:0000313" key="3">
    <source>
        <dbReference type="EMBL" id="KKO07572.1"/>
    </source>
</evidence>
<dbReference type="SUPFAM" id="SSF101262">
    <property type="entry name" value="Methenyltetrahydrofolate cyclohydrolase-like"/>
    <property type="match status" value="1"/>
</dbReference>
<evidence type="ECO:0000259" key="2">
    <source>
        <dbReference type="Pfam" id="PF04961"/>
    </source>
</evidence>
<name>A0A0F9Y6K3_9ZZZZ</name>
<comment type="caution">
    <text evidence="3">The sequence shown here is derived from an EMBL/GenBank/DDBJ whole genome shotgun (WGS) entry which is preliminary data.</text>
</comment>
<reference evidence="3" key="1">
    <citation type="journal article" date="2015" name="Nature">
        <title>Complex archaea that bridge the gap between prokaryotes and eukaryotes.</title>
        <authorList>
            <person name="Spang A."/>
            <person name="Saw J.H."/>
            <person name="Jorgensen S.L."/>
            <person name="Zaremba-Niedzwiedzka K."/>
            <person name="Martijn J."/>
            <person name="Lind A.E."/>
            <person name="van Eijk R."/>
            <person name="Schleper C."/>
            <person name="Guy L."/>
            <person name="Ettema T.J."/>
        </authorList>
    </citation>
    <scope>NUCLEOTIDE SEQUENCE</scope>
</reference>
<feature type="domain" description="Cyclodeaminase/cyclohydrolase" evidence="2">
    <location>
        <begin position="17"/>
        <end position="170"/>
    </location>
</feature>
<dbReference type="Gene3D" id="1.20.120.680">
    <property type="entry name" value="Formiminotetrahydrofolate cyclodeaminase monomer, up-and-down helical bundle"/>
    <property type="match status" value="1"/>
</dbReference>
<dbReference type="InterPro" id="IPR036178">
    <property type="entry name" value="Formintransfe-cycloase-like_sf"/>
</dbReference>
<sequence length="215" mass="23100">MWNNAATLWEHRLSDFRDTVAREPMPGCGAVAVISADLGLALVLKGLHLSQHHDATAARQVLIDEGAALKQHLAPLAQEDVTAFEAFMAAVGRDEEDEGRNEAIHAAAETAVEVPLKTAQLCEAALVLTQQAREHIEQQFVSDALAGARLIHAALHSVLLNVDVNASHLGSDASRVRFRLCRDGLAQRADRLLSAITDTAAGRDPKSKPNSATRE</sequence>
<feature type="region of interest" description="Disordered" evidence="1">
    <location>
        <begin position="196"/>
        <end position="215"/>
    </location>
</feature>
<proteinExistence type="predicted"/>
<protein>
    <recommendedName>
        <fullName evidence="2">Cyclodeaminase/cyclohydrolase domain-containing protein</fullName>
    </recommendedName>
</protein>
<gene>
    <name evidence="3" type="ORF">LCGC14_0055280</name>
</gene>
<dbReference type="InterPro" id="IPR007044">
    <property type="entry name" value="Cyclodeamin/CycHdrlase"/>
</dbReference>
<dbReference type="AlphaFoldDB" id="A0A0F9Y6K3"/>
<organism evidence="3">
    <name type="scientific">marine sediment metagenome</name>
    <dbReference type="NCBI Taxonomy" id="412755"/>
    <lineage>
        <taxon>unclassified sequences</taxon>
        <taxon>metagenomes</taxon>
        <taxon>ecological metagenomes</taxon>
    </lineage>
</organism>